<protein>
    <submittedName>
        <fullName evidence="2">Uncharacterized protein</fullName>
    </submittedName>
</protein>
<name>A0A7J5D9J3_9ACTN</name>
<dbReference type="RefSeq" id="WP_151472310.1">
    <property type="nucleotide sequence ID" value="NZ_WBKG01000027.1"/>
</dbReference>
<reference evidence="2 3" key="1">
    <citation type="submission" date="2019-09" db="EMBL/GenBank/DDBJ databases">
        <title>Isolation and identification of active actinomycetes.</title>
        <authorList>
            <person name="Yu Z."/>
            <person name="Han C."/>
            <person name="Yu B."/>
        </authorList>
    </citation>
    <scope>NUCLEOTIDE SEQUENCE [LARGE SCALE GENOMIC DNA]</scope>
    <source>
        <strain evidence="2 3">NEAU-H2</strain>
    </source>
</reference>
<gene>
    <name evidence="2" type="ORF">F8144_28245</name>
</gene>
<keyword evidence="1" id="KW-0175">Coiled coil</keyword>
<evidence type="ECO:0000313" key="3">
    <source>
        <dbReference type="Proteomes" id="UP000442990"/>
    </source>
</evidence>
<feature type="coiled-coil region" evidence="1">
    <location>
        <begin position="94"/>
        <end position="149"/>
    </location>
</feature>
<sequence length="331" mass="36056">MIDPVAHAQALEQARRANERVAAILKVADEHERMVKRLQKMHAEALEGYRVETSKARRERDRAVAQRIIAVKMAEETKETLESFMAKITADEILKAMAHDLSEARAALQRLEDDRRTLADVAQEAEAERNSAMRARRGAEARLAEYERRAQASGGHSGSRGLLDGSTMTGIVEQAKRVCPLVIFTLDSGPLAALDRDSSAGPMRNKLADTLATMQDYAEAKSLARATGGAAGPTLANLLTYTRAGHGYLSAQKLALKESDQVMTDRTYAAARLFAVPDDVDAAGRVPMCAHVRIGSGKPPAARLHYYDDTDNTGLIIVGYIGEHLPNPSRN</sequence>
<proteinExistence type="predicted"/>
<accession>A0A7J5D9J3</accession>
<dbReference type="AlphaFoldDB" id="A0A7J5D9J3"/>
<evidence type="ECO:0000256" key="1">
    <source>
        <dbReference type="SAM" id="Coils"/>
    </source>
</evidence>
<keyword evidence="3" id="KW-1185">Reference proteome</keyword>
<organism evidence="2 3">
    <name type="scientific">Streptomyces triticiradicis</name>
    <dbReference type="NCBI Taxonomy" id="2651189"/>
    <lineage>
        <taxon>Bacteria</taxon>
        <taxon>Bacillati</taxon>
        <taxon>Actinomycetota</taxon>
        <taxon>Actinomycetes</taxon>
        <taxon>Kitasatosporales</taxon>
        <taxon>Streptomycetaceae</taxon>
        <taxon>Streptomyces</taxon>
    </lineage>
</organism>
<dbReference type="EMBL" id="WBKG01000027">
    <property type="protein sequence ID" value="KAB1984615.1"/>
    <property type="molecule type" value="Genomic_DNA"/>
</dbReference>
<comment type="caution">
    <text evidence="2">The sequence shown here is derived from an EMBL/GenBank/DDBJ whole genome shotgun (WGS) entry which is preliminary data.</text>
</comment>
<dbReference type="Proteomes" id="UP000442990">
    <property type="component" value="Unassembled WGS sequence"/>
</dbReference>
<evidence type="ECO:0000313" key="2">
    <source>
        <dbReference type="EMBL" id="KAB1984615.1"/>
    </source>
</evidence>